<sequence length="222" mass="26315">MVKSFSRLGLLKNKFQEETQSFWQIIKEPSNKYIEIEIPYYDYLRGNVLISDMKRVMDDCPSIDLAKLIYLLYLQFLYQVRKGVTTVKNKKQGFDLNTLGYKLISLRNDCVAPKLVEKVRVEDFNQITPTTWVLEEREEEVEKPTRGKPKYAYLTIRMKTEEIYRGEILLNDLNHINEEVNFGVEELMAILYIDFINKIKQEGNDEKVMKSIIASYEYFKYA</sequence>
<protein>
    <submittedName>
        <fullName evidence="1">Uncharacterized protein</fullName>
    </submittedName>
</protein>
<dbReference type="RefSeq" id="WP_009335653.1">
    <property type="nucleotide sequence ID" value="NZ_JAMAWK010000009.1"/>
</dbReference>
<name>A0ABX3CMZ6_9BACI</name>
<evidence type="ECO:0000313" key="1">
    <source>
        <dbReference type="EMBL" id="OHX45042.1"/>
    </source>
</evidence>
<comment type="caution">
    <text evidence="1">The sequence shown here is derived from an EMBL/GenBank/DDBJ whole genome shotgun (WGS) entry which is preliminary data.</text>
</comment>
<reference evidence="1 2" key="1">
    <citation type="submission" date="2016-07" db="EMBL/GenBank/DDBJ databases">
        <title>Bacillus oceanisediminis whole genome.</title>
        <authorList>
            <person name="Pal Y."/>
            <person name="Verma A."/>
            <person name="Mual P."/>
            <person name="Srinivasan K."/>
        </authorList>
    </citation>
    <scope>NUCLEOTIDE SEQUENCE [LARGE SCALE GENOMIC DNA]</scope>
    <source>
        <strain evidence="1 2">Bhandara28</strain>
    </source>
</reference>
<proteinExistence type="predicted"/>
<accession>A0ABX3CMZ6</accession>
<gene>
    <name evidence="1" type="ORF">BBV17_24265</name>
</gene>
<dbReference type="EMBL" id="MBRJ01000039">
    <property type="protein sequence ID" value="OHX45042.1"/>
    <property type="molecule type" value="Genomic_DNA"/>
</dbReference>
<evidence type="ECO:0000313" key="2">
    <source>
        <dbReference type="Proteomes" id="UP000180194"/>
    </source>
</evidence>
<dbReference type="Proteomes" id="UP000180194">
    <property type="component" value="Unassembled WGS sequence"/>
</dbReference>
<organism evidence="1 2">
    <name type="scientific">Cytobacillus oceanisediminis</name>
    <dbReference type="NCBI Taxonomy" id="665099"/>
    <lineage>
        <taxon>Bacteria</taxon>
        <taxon>Bacillati</taxon>
        <taxon>Bacillota</taxon>
        <taxon>Bacilli</taxon>
        <taxon>Bacillales</taxon>
        <taxon>Bacillaceae</taxon>
        <taxon>Cytobacillus</taxon>
    </lineage>
</organism>
<keyword evidence="2" id="KW-1185">Reference proteome</keyword>